<dbReference type="InterPro" id="IPR042453">
    <property type="entry name" value="WDR53"/>
</dbReference>
<keyword evidence="3 12" id="KW-0479">Metal-binding</keyword>
<comment type="similarity">
    <text evidence="12">Belongs to the RNF168 family.</text>
</comment>
<dbReference type="Pfam" id="PF00400">
    <property type="entry name" value="WD40"/>
    <property type="match status" value="2"/>
</dbReference>
<evidence type="ECO:0000256" key="7">
    <source>
        <dbReference type="ARBA" id="ARBA00022786"/>
    </source>
</evidence>
<dbReference type="GO" id="GO:0000151">
    <property type="term" value="C:ubiquitin ligase complex"/>
    <property type="evidence" value="ECO:0007669"/>
    <property type="project" value="UniProtKB-UniRule"/>
</dbReference>
<feature type="region of interest" description="Disordered" evidence="14">
    <location>
        <begin position="273"/>
        <end position="309"/>
    </location>
</feature>
<dbReference type="PROSITE" id="PS50089">
    <property type="entry name" value="ZF_RING_2"/>
    <property type="match status" value="1"/>
</dbReference>
<evidence type="ECO:0000256" key="5">
    <source>
        <dbReference type="ARBA" id="ARBA00022763"/>
    </source>
</evidence>
<dbReference type="AlphaFoldDB" id="A0A8J6G6X3"/>
<evidence type="ECO:0000256" key="3">
    <source>
        <dbReference type="ARBA" id="ARBA00022723"/>
    </source>
</evidence>
<sequence length="848" mass="95035">MAVKWTGGHSSSVLCLNANKDGLVASGSEGGDLVAWGEDGTPLGHMQLEGADDVTSVLFSPSCPTKLYASHGESISVLDVRSLKGALDHFHVNDEEINCLSLNETESLLASADDSGAIKILDLEKKKVTRSLKRHSNICSSVAFRPQRPQSLVSCGLDMQVMLWSLQKARPVWITNLQEDETEETEGPQSPGRLLNPALAHSVSVASCGNIFSCGAEDGKVRIFRVMGVKCEQELGFKGHTLGVSQVCFLPESHLLLTGGNDGKIRLWDVSGEMEKKQKSPAKHTHRKKAKRAACPKQGGNSSAEGADEEKHAKILPNLDIEHGEKVNWLLSTVAVLPLVVSAAPNCFSPRATAQQLMVITAECQCGICMEILLEPVTLPCNHTLCNPCFQSTVEKANLCCPFCRRRVSSWTRYHTRRNSLVNTDLWEIIQKHYAKECKLRVSGQESKEIVDDCQPVRLLSKPGELRREYEEEISKVEAERQASKEEENKASEEYIQKLLAEEEEEEKRQTERRRSEMEEQLKGDEELARRLSISIEIDSSDMKSPVWQDTEIEKDDMPTLSPQVYLETQEQGLGSLVESPVPWMCARDVEQCLEGAAEILSTNPDDICVVNHEGTKAKVSCSNEATVKPCGKVENEECSVSGMTQLADGNGVPESRVYHLVVGKEISERENQESVFEAVIDPCFSAKRRKVFLKSSDQEETEVNFTQKLLDLERMLFERHKQEEEDRLLALQLQKEVDKEQVVLNRQKGSPNQYQLRTSSPPDRLLHRQRKNSKDRNSVKQTDAEHSKSQRSTKDEYRQPFKSTWKDSVNGRKMPHSAKDDCSNVSKRTYSQQPSNSQKSILQMFQR</sequence>
<feature type="compositionally biased region" description="Basic residues" evidence="14">
    <location>
        <begin position="279"/>
        <end position="294"/>
    </location>
</feature>
<dbReference type="SUPFAM" id="SSF50978">
    <property type="entry name" value="WD40 repeat-like"/>
    <property type="match status" value="1"/>
</dbReference>
<name>A0A8J6G6X3_MICOH</name>
<comment type="caution">
    <text evidence="12">According to a well-established model, RNF168 cannot initiate H2A 'Lys-63'-linked ubiquitination and is recruited following RNF8-dependent histone ubiquitination to amplify H2A 'Lys-63'-linked ubiquitination. However, other data suggest that RNF168 is the priming ubiquitin ligase by mediating monoubiquitination of 'Lys-13' and 'Lys-15' of nucleosomal histone H2A (H2AK13Ub and H2AK15Ub respectively). These data suggest that RNF168 might be recruited to DSBs sites in a RNF8-dependent manner by binding to non-histone proteins ubiquitinated via 'Lys-63'-linked and initiates monoubiquitination of H2A, which is then amplified by RNF8. Additional evidences are however required to confirm these data.</text>
</comment>
<feature type="region of interest" description="Disordered" evidence="14">
    <location>
        <begin position="500"/>
        <end position="526"/>
    </location>
</feature>
<comment type="caution">
    <text evidence="12">Lacks conserved residue(s) required for the propagation of feature annotation.</text>
</comment>
<feature type="repeat" description="WD" evidence="13">
    <location>
        <begin position="237"/>
        <end position="278"/>
    </location>
</feature>
<dbReference type="GO" id="GO:0061630">
    <property type="term" value="F:ubiquitin protein ligase activity"/>
    <property type="evidence" value="ECO:0007669"/>
    <property type="project" value="UniProtKB-EC"/>
</dbReference>
<dbReference type="PROSITE" id="PS00678">
    <property type="entry name" value="WD_REPEATS_1"/>
    <property type="match status" value="1"/>
</dbReference>
<dbReference type="PROSITE" id="PS50294">
    <property type="entry name" value="WD_REPEATS_REGION"/>
    <property type="match status" value="1"/>
</dbReference>
<keyword evidence="2 12" id="KW-0808">Transferase</keyword>
<dbReference type="GO" id="GO:0006325">
    <property type="term" value="P:chromatin organization"/>
    <property type="evidence" value="ECO:0007669"/>
    <property type="project" value="UniProtKB-KW"/>
</dbReference>
<dbReference type="CDD" id="cd21952">
    <property type="entry name" value="MIU2_RNF168"/>
    <property type="match status" value="1"/>
</dbReference>
<feature type="short sequence motif" description="LR motif 1" evidence="12">
    <location>
        <begin position="460"/>
        <end position="478"/>
    </location>
</feature>
<protein>
    <recommendedName>
        <fullName evidence="12">E3 ubiquitin-protein ligase RNF168</fullName>
        <ecNumber evidence="12">2.3.2.27</ecNumber>
    </recommendedName>
    <alternativeName>
        <fullName evidence="12">RING finger protein 168</fullName>
    </alternativeName>
    <alternativeName>
        <fullName evidence="12">RING-type E3 ubiquitin transferase RNF168</fullName>
    </alternativeName>
</protein>
<evidence type="ECO:0000256" key="2">
    <source>
        <dbReference type="ARBA" id="ARBA00022679"/>
    </source>
</evidence>
<dbReference type="InterPro" id="IPR013083">
    <property type="entry name" value="Znf_RING/FYVE/PHD"/>
</dbReference>
<keyword evidence="5 12" id="KW-0227">DNA damage</keyword>
<dbReference type="HAMAP" id="MF_03066">
    <property type="entry name" value="RNF168"/>
    <property type="match status" value="1"/>
</dbReference>
<comment type="caution">
    <text evidence="16">The sequence shown here is derived from an EMBL/GenBank/DDBJ whole genome shotgun (WGS) entry which is preliminary data.</text>
</comment>
<dbReference type="Gene3D" id="3.30.40.10">
    <property type="entry name" value="Zinc/RING finger domain, C3HC4 (zinc finger)"/>
    <property type="match status" value="1"/>
</dbReference>
<keyword evidence="9 12" id="KW-0156">Chromatin regulator</keyword>
<comment type="subcellular location">
    <subcellularLocation>
        <location evidence="12">Nucleus</location>
    </subcellularLocation>
    <text evidence="12">Localizes to double-strand breaks (DSBs) sites of DNA damage.</text>
</comment>
<accession>A0A8J6G6X3</accession>
<dbReference type="FunFam" id="3.30.40.10:FF:000466">
    <property type="entry name" value="E3 ubiquitin-protein ligase RNF168"/>
    <property type="match status" value="1"/>
</dbReference>
<dbReference type="InterPro" id="IPR015943">
    <property type="entry name" value="WD40/YVTN_repeat-like_dom_sf"/>
</dbReference>
<proteinExistence type="inferred from homology"/>
<comment type="function">
    <text evidence="12">E3 ubiquitin-protein ligase required for accumulation of repair proteins to sites of DNA damage. Acts with UBE2N/UBC13 to amplify the RNF8-dependent histone ubiquitination. Recruited to sites of DNA damage at double-strand breaks (DSBs) by binding to ubiquitinated histone H2A and H2AX and amplifies the RNF8-dependent H2A ubiquitination, promoting the formation of 'Lys-63'-linked ubiquitin conjugates. This leads to concentrate ubiquitinated histones H2A and H2AX at DNA lesions to the threshold required for recruitment of TP53BP1 and BRCA1. Also recruited at DNA interstrand cross-links (ICLs) sites and promotes accumulation of 'Lys-63'-linked ubiquitination of histones H2A and H2AX, leading to recruitment of FAAP20 and Fanconi anemia (FA) complex, followed by interstrand cross-link repair. H2A ubiquitination also mediates the ATM-dependent transcriptional silencing at regions flanking DSBs in cis, a mechanism to avoid collision between transcription and repair intermediates. Also involved in class switch recombination in immune system, via its role in regulation of DSBs repair. Following DNA damage, promotes the ubiquitination and degradation of JMJD2A/KDM4A in collaboration with RNF8, leading to unmask H4K20me2 mark and promote the recruitment of TP53BP1 at DNA damage sites. Not able to initiate 'Lys-63'-linked ubiquitination in vitro; possibly due to partial occlusion of the UBE2N/UBC13-binding region. Catalyzes monoubiquitination of 'Lys-13' and 'Lys-15' of nucleosomal histone H2A (H2AK13Ub and H2AK15Ub, respectively).</text>
</comment>
<evidence type="ECO:0000313" key="17">
    <source>
        <dbReference type="Proteomes" id="UP000710432"/>
    </source>
</evidence>
<feature type="compositionally biased region" description="Basic and acidic residues" evidence="14">
    <location>
        <begin position="507"/>
        <end position="526"/>
    </location>
</feature>
<evidence type="ECO:0000259" key="15">
    <source>
        <dbReference type="PROSITE" id="PS50089"/>
    </source>
</evidence>
<dbReference type="PANTHER" id="PTHR44666:SF1">
    <property type="entry name" value="WD REPEAT-CONTAINING PROTEIN 53"/>
    <property type="match status" value="1"/>
</dbReference>
<keyword evidence="12" id="KW-0832">Ubl conjugation</keyword>
<evidence type="ECO:0000256" key="4">
    <source>
        <dbReference type="ARBA" id="ARBA00022737"/>
    </source>
</evidence>
<evidence type="ECO:0000256" key="12">
    <source>
        <dbReference type="HAMAP-Rule" id="MF_03066"/>
    </source>
</evidence>
<comment type="domain">
    <text evidence="12">The MIU motif (motif interacting with ubiquitin) mediates the interaction with both 'Lys-48'- and 'Lys-63'-linked ubiquitin chains. The UMI motif mediates interaction with ubiquitin with a preference for 'Lys-63'-linked ubiquitin. The specificity for different types of ubiquitin is mediated by juxtaposition of ubiquitin-binding motifs (MIU and UMI motifs) with LR motifs (LRMs).</text>
</comment>
<keyword evidence="6 12" id="KW-0863">Zinc-finger</keyword>
<dbReference type="SMART" id="SM00320">
    <property type="entry name" value="WD40"/>
    <property type="match status" value="6"/>
</dbReference>
<keyword evidence="8 12" id="KW-0862">Zinc</keyword>
<comment type="pathway">
    <text evidence="12">Protein modification; protein ubiquitination.</text>
</comment>
<dbReference type="GO" id="GO:0045739">
    <property type="term" value="P:positive regulation of DNA repair"/>
    <property type="evidence" value="ECO:0007669"/>
    <property type="project" value="UniProtKB-UniRule"/>
</dbReference>
<evidence type="ECO:0000256" key="1">
    <source>
        <dbReference type="ARBA" id="ARBA00022574"/>
    </source>
</evidence>
<dbReference type="UniPathway" id="UPA00143"/>
<comment type="subunit">
    <text evidence="12">Monomer. Interacts with UBE2N/UBC13.</text>
</comment>
<evidence type="ECO:0000256" key="10">
    <source>
        <dbReference type="ARBA" id="ARBA00023204"/>
    </source>
</evidence>
<dbReference type="InterPro" id="IPR036322">
    <property type="entry name" value="WD40_repeat_dom_sf"/>
</dbReference>
<dbReference type="CDD" id="cd22265">
    <property type="entry name" value="UDM1_RNF168"/>
    <property type="match status" value="1"/>
</dbReference>
<evidence type="ECO:0000313" key="16">
    <source>
        <dbReference type="EMBL" id="KAH0504438.1"/>
    </source>
</evidence>
<keyword evidence="1 13" id="KW-0853">WD repeat</keyword>
<dbReference type="GO" id="GO:0043130">
    <property type="term" value="F:ubiquitin binding"/>
    <property type="evidence" value="ECO:0007669"/>
    <property type="project" value="UniProtKB-UniRule"/>
</dbReference>
<dbReference type="EC" id="2.3.2.27" evidence="12"/>
<organism evidence="16 17">
    <name type="scientific">Microtus ochrogaster</name>
    <name type="common">Prairie vole</name>
    <dbReference type="NCBI Taxonomy" id="79684"/>
    <lineage>
        <taxon>Eukaryota</taxon>
        <taxon>Metazoa</taxon>
        <taxon>Chordata</taxon>
        <taxon>Craniata</taxon>
        <taxon>Vertebrata</taxon>
        <taxon>Euteleostomi</taxon>
        <taxon>Mammalia</taxon>
        <taxon>Eutheria</taxon>
        <taxon>Euarchontoglires</taxon>
        <taxon>Glires</taxon>
        <taxon>Rodentia</taxon>
        <taxon>Myomorpha</taxon>
        <taxon>Muroidea</taxon>
        <taxon>Cricetidae</taxon>
        <taxon>Arvicolinae</taxon>
        <taxon>Microtus</taxon>
    </lineage>
</organism>
<dbReference type="PANTHER" id="PTHR44666">
    <property type="entry name" value="WD REPEAT-CONTAINING PROTEIN 53"/>
    <property type="match status" value="1"/>
</dbReference>
<feature type="region of interest" description="Disordered" evidence="14">
    <location>
        <begin position="746"/>
        <end position="848"/>
    </location>
</feature>
<reference evidence="16" key="1">
    <citation type="submission" date="2020-03" db="EMBL/GenBank/DDBJ databases">
        <title>Studies in the Genomics of Life Span.</title>
        <authorList>
            <person name="Glass D."/>
        </authorList>
    </citation>
    <scope>NUCLEOTIDE SEQUENCE</scope>
    <source>
        <strain evidence="16">LTLLF</strain>
        <tissue evidence="16">Muscle</tissue>
    </source>
</reference>
<dbReference type="Proteomes" id="UP000710432">
    <property type="component" value="Unassembled WGS sequence"/>
</dbReference>
<dbReference type="PROSITE" id="PS50082">
    <property type="entry name" value="WD_REPEATS_2"/>
    <property type="match status" value="2"/>
</dbReference>
<comment type="PTM">
    <text evidence="12">Sumoylated with SUMO1 by PIAS4 in response to double-strand breaks (DSBs).</text>
</comment>
<dbReference type="SUPFAM" id="SSF57850">
    <property type="entry name" value="RING/U-box"/>
    <property type="match status" value="1"/>
</dbReference>
<feature type="compositionally biased region" description="Basic and acidic residues" evidence="14">
    <location>
        <begin position="773"/>
        <end position="800"/>
    </location>
</feature>
<feature type="domain" description="RING-type" evidence="15">
    <location>
        <begin position="366"/>
        <end position="405"/>
    </location>
</feature>
<keyword evidence="7 12" id="KW-0833">Ubl conjugation pathway</keyword>
<keyword evidence="10 12" id="KW-0234">DNA repair</keyword>
<evidence type="ECO:0000256" key="11">
    <source>
        <dbReference type="ARBA" id="ARBA00023242"/>
    </source>
</evidence>
<keyword evidence="11 12" id="KW-0539">Nucleus</keyword>
<evidence type="ECO:0000256" key="14">
    <source>
        <dbReference type="SAM" id="MobiDB-lite"/>
    </source>
</evidence>
<comment type="catalytic activity">
    <reaction evidence="12">
        <text>S-ubiquitinyl-[E2 ubiquitin-conjugating enzyme]-L-cysteine + [acceptor protein]-L-lysine = [E2 ubiquitin-conjugating enzyme]-L-cysteine + N(6)-ubiquitinyl-[acceptor protein]-L-lysine.</text>
        <dbReference type="EC" id="2.3.2.27"/>
    </reaction>
</comment>
<feature type="short sequence motif" description="MIU motif 2" evidence="12">
    <location>
        <begin position="720"/>
        <end position="743"/>
    </location>
</feature>
<dbReference type="GO" id="GO:0042393">
    <property type="term" value="F:histone binding"/>
    <property type="evidence" value="ECO:0007669"/>
    <property type="project" value="UniProtKB-UniRule"/>
</dbReference>
<feature type="compositionally biased region" description="Polar residues" evidence="14">
    <location>
        <begin position="824"/>
        <end position="848"/>
    </location>
</feature>
<dbReference type="GO" id="GO:0003682">
    <property type="term" value="F:chromatin binding"/>
    <property type="evidence" value="ECO:0007669"/>
    <property type="project" value="UniProtKB-UniRule"/>
</dbReference>
<dbReference type="Pfam" id="PF14447">
    <property type="entry name" value="Prok-RING_4"/>
    <property type="match status" value="1"/>
</dbReference>
<dbReference type="GO" id="GO:0016567">
    <property type="term" value="P:protein ubiquitination"/>
    <property type="evidence" value="ECO:0007669"/>
    <property type="project" value="UniProtKB-UniRule"/>
</dbReference>
<dbReference type="SMART" id="SM00184">
    <property type="entry name" value="RING"/>
    <property type="match status" value="1"/>
</dbReference>
<evidence type="ECO:0000256" key="6">
    <source>
        <dbReference type="ARBA" id="ARBA00022771"/>
    </source>
</evidence>
<evidence type="ECO:0000256" key="13">
    <source>
        <dbReference type="PROSITE-ProRule" id="PRU00221"/>
    </source>
</evidence>
<dbReference type="EMBL" id="JAATJU010025064">
    <property type="protein sequence ID" value="KAH0504438.1"/>
    <property type="molecule type" value="Genomic_DNA"/>
</dbReference>
<dbReference type="GO" id="GO:0006302">
    <property type="term" value="P:double-strand break repair"/>
    <property type="evidence" value="ECO:0007669"/>
    <property type="project" value="UniProtKB-UniRule"/>
</dbReference>
<dbReference type="InterPro" id="IPR001680">
    <property type="entry name" value="WD40_rpt"/>
</dbReference>
<evidence type="ECO:0000256" key="9">
    <source>
        <dbReference type="ARBA" id="ARBA00022853"/>
    </source>
</evidence>
<dbReference type="InterPro" id="IPR019775">
    <property type="entry name" value="WD40_repeat_CS"/>
</dbReference>
<dbReference type="GO" id="GO:0008270">
    <property type="term" value="F:zinc ion binding"/>
    <property type="evidence" value="ECO:0007669"/>
    <property type="project" value="UniProtKB-KW"/>
</dbReference>
<feature type="short sequence motif" description="LR motif 2" evidence="12">
    <location>
        <begin position="747"/>
        <end position="758"/>
    </location>
</feature>
<feature type="repeat" description="WD" evidence="13">
    <location>
        <begin position="132"/>
        <end position="174"/>
    </location>
</feature>
<dbReference type="CDD" id="cd16550">
    <property type="entry name" value="RING-HC_RNF168"/>
    <property type="match status" value="1"/>
</dbReference>
<feature type="short sequence motif" description="UMI motif" evidence="12">
    <location>
        <begin position="493"/>
        <end position="501"/>
    </location>
</feature>
<gene>
    <name evidence="12" type="primary">RNF168</name>
    <name evidence="16" type="ORF">LTLLF_106100</name>
</gene>
<dbReference type="InterPro" id="IPR034725">
    <property type="entry name" value="RNF168"/>
</dbReference>
<dbReference type="GO" id="GO:0010212">
    <property type="term" value="P:response to ionizing radiation"/>
    <property type="evidence" value="ECO:0007669"/>
    <property type="project" value="UniProtKB-UniRule"/>
</dbReference>
<comment type="PTM">
    <text evidence="12">Ubiquitinated.</text>
</comment>
<keyword evidence="4" id="KW-0677">Repeat</keyword>
<evidence type="ECO:0000256" key="8">
    <source>
        <dbReference type="ARBA" id="ARBA00022833"/>
    </source>
</evidence>
<dbReference type="Gene3D" id="2.130.10.10">
    <property type="entry name" value="YVTN repeat-like/Quinoprotein amine dehydrogenase"/>
    <property type="match status" value="2"/>
</dbReference>
<feature type="compositionally biased region" description="Polar residues" evidence="14">
    <location>
        <begin position="748"/>
        <end position="762"/>
    </location>
</feature>
<dbReference type="InterPro" id="IPR001841">
    <property type="entry name" value="Znf_RING"/>
</dbReference>
<dbReference type="GO" id="GO:0005634">
    <property type="term" value="C:nucleus"/>
    <property type="evidence" value="ECO:0007669"/>
    <property type="project" value="UniProtKB-SubCell"/>
</dbReference>